<keyword evidence="2" id="KW-1185">Reference proteome</keyword>
<evidence type="ECO:0000313" key="2">
    <source>
        <dbReference type="Proteomes" id="UP000583800"/>
    </source>
</evidence>
<reference evidence="1 2" key="1">
    <citation type="submission" date="2020-08" db="EMBL/GenBank/DDBJ databases">
        <title>Sequencing the genomes of 1000 actinobacteria strains.</title>
        <authorList>
            <person name="Klenk H.-P."/>
        </authorList>
    </citation>
    <scope>NUCLEOTIDE SEQUENCE [LARGE SCALE GENOMIC DNA]</scope>
    <source>
        <strain evidence="1 2">DSM 45913</strain>
    </source>
</reference>
<protein>
    <submittedName>
        <fullName evidence="1">Uncharacterized protein</fullName>
    </submittedName>
</protein>
<accession>A0A7X0CA36</accession>
<gene>
    <name evidence="1" type="ORF">FHU36_006416</name>
</gene>
<comment type="caution">
    <text evidence="1">The sequence shown here is derived from an EMBL/GenBank/DDBJ whole genome shotgun (WGS) entry which is preliminary data.</text>
</comment>
<name>A0A7X0CA36_9ACTN</name>
<dbReference type="Proteomes" id="UP000583800">
    <property type="component" value="Unassembled WGS sequence"/>
</dbReference>
<proteinExistence type="predicted"/>
<dbReference type="AlphaFoldDB" id="A0A7X0CA36"/>
<sequence length="104" mass="10573">MAATRPVWASEMTSWTPGQAARCQAAQEGQPSGAVFGARHVQAEDLAAAVGVDSGGDQHVDVGDPPGLAHLLGEGVQPHERVGAGIERAGAEGFDLLIQGLGHL</sequence>
<dbReference type="EMBL" id="JACHJB010000002">
    <property type="protein sequence ID" value="MBB6349871.1"/>
    <property type="molecule type" value="Genomic_DNA"/>
</dbReference>
<evidence type="ECO:0000313" key="1">
    <source>
        <dbReference type="EMBL" id="MBB6349871.1"/>
    </source>
</evidence>
<organism evidence="1 2">
    <name type="scientific">Nonomuraea muscovyensis</name>
    <dbReference type="NCBI Taxonomy" id="1124761"/>
    <lineage>
        <taxon>Bacteria</taxon>
        <taxon>Bacillati</taxon>
        <taxon>Actinomycetota</taxon>
        <taxon>Actinomycetes</taxon>
        <taxon>Streptosporangiales</taxon>
        <taxon>Streptosporangiaceae</taxon>
        <taxon>Nonomuraea</taxon>
    </lineage>
</organism>